<gene>
    <name evidence="2" type="ORF">HUE88_12160</name>
</gene>
<keyword evidence="3" id="KW-1185">Reference proteome</keyword>
<organism evidence="2 3">
    <name type="scientific">Candidatus Sulfurimonas baltica</name>
    <dbReference type="NCBI Taxonomy" id="2740404"/>
    <lineage>
        <taxon>Bacteria</taxon>
        <taxon>Pseudomonadati</taxon>
        <taxon>Campylobacterota</taxon>
        <taxon>Epsilonproteobacteria</taxon>
        <taxon>Campylobacterales</taxon>
        <taxon>Sulfurimonadaceae</taxon>
        <taxon>Sulfurimonas</taxon>
    </lineage>
</organism>
<dbReference type="AlphaFoldDB" id="A0A7S7RM67"/>
<sequence length="170" mass="19480">MNSMINTFIDELIIYDYILFSVIFALFILLFILGLILRKKATKAIVLISLAFFILLVGSTLGYSKMHEYLFSNVTSFISQKKLTFSQAVVVYATVKNNSNFDFVNCKISASAYKVSGNSIKDYIFTFKPLMKMSILEYDILKGEERELKIILEPFTYSNDYNISVEATCR</sequence>
<feature type="transmembrane region" description="Helical" evidence="1">
    <location>
        <begin position="12"/>
        <end position="37"/>
    </location>
</feature>
<evidence type="ECO:0000256" key="1">
    <source>
        <dbReference type="SAM" id="Phobius"/>
    </source>
</evidence>
<accession>A0A7S7RM67</accession>
<evidence type="ECO:0000313" key="3">
    <source>
        <dbReference type="Proteomes" id="UP000593994"/>
    </source>
</evidence>
<dbReference type="InterPro" id="IPR013417">
    <property type="entry name" value="CHP02588"/>
</dbReference>
<dbReference type="Proteomes" id="UP000593994">
    <property type="component" value="Chromosome"/>
</dbReference>
<keyword evidence="1" id="KW-1133">Transmembrane helix</keyword>
<keyword evidence="1" id="KW-0812">Transmembrane</keyword>
<reference evidence="2 3" key="1">
    <citation type="submission" date="2020-05" db="EMBL/GenBank/DDBJ databases">
        <title>Sulfurimonas marisnigri, sp. nov., and Sulfurimonas baltica, sp. nov., manganese oxide reducing chemolithoautotrophs of the class Epsilonproteobacteria isolated from the pelagic redoxclines of the Black and Baltic Seas and emended description of the genus Sulfurimonas.</title>
        <authorList>
            <person name="Henkel J.V."/>
            <person name="Laudan C."/>
            <person name="Werner J."/>
            <person name="Neu T."/>
            <person name="Plewe S."/>
            <person name="Sproer C."/>
            <person name="Bunk B."/>
            <person name="Schulz-Vogt H.N."/>
        </authorList>
    </citation>
    <scope>NUCLEOTIDE SEQUENCE [LARGE SCALE GENOMIC DNA]</scope>
    <source>
        <strain evidence="2 3">GD2</strain>
    </source>
</reference>
<name>A0A7S7RM67_9BACT</name>
<evidence type="ECO:0000313" key="2">
    <source>
        <dbReference type="EMBL" id="QOY51837.1"/>
    </source>
</evidence>
<dbReference type="EMBL" id="CP054492">
    <property type="protein sequence ID" value="QOY51837.1"/>
    <property type="molecule type" value="Genomic_DNA"/>
</dbReference>
<keyword evidence="1" id="KW-0472">Membrane</keyword>
<feature type="transmembrane region" description="Helical" evidence="1">
    <location>
        <begin position="44"/>
        <end position="63"/>
    </location>
</feature>
<proteinExistence type="predicted"/>
<dbReference type="Pfam" id="PF09624">
    <property type="entry name" value="DUF2393"/>
    <property type="match status" value="1"/>
</dbReference>
<protein>
    <submittedName>
        <fullName evidence="2">DUF2393 family protein</fullName>
    </submittedName>
</protein>
<dbReference type="KEGG" id="sbal:HUE88_12160"/>